<dbReference type="AlphaFoldDB" id="A0AAE8HSX2"/>
<proteinExistence type="predicted"/>
<sequence length="80" mass="9111">MVEGFIVDENDPPWDTDPLWYDRAESGPAPGPVLECLAWLFLLAVAVVAGLVWLYGVPDRLWRAATRRFLRRRPAGAKRF</sequence>
<reference evidence="3 5" key="2">
    <citation type="submission" date="2016-10" db="EMBL/GenBank/DDBJ databases">
        <authorList>
            <person name="Varghese N."/>
            <person name="Submissions S."/>
        </authorList>
    </citation>
    <scope>NUCLEOTIDE SEQUENCE [LARGE SCALE GENOMIC DNA]</scope>
    <source>
        <strain evidence="3 5">CBMB27</strain>
    </source>
</reference>
<keyword evidence="4" id="KW-1185">Reference proteome</keyword>
<organism evidence="3 5">
    <name type="scientific">Methylobacterium phyllosphaerae</name>
    <dbReference type="NCBI Taxonomy" id="418223"/>
    <lineage>
        <taxon>Bacteria</taxon>
        <taxon>Pseudomonadati</taxon>
        <taxon>Pseudomonadota</taxon>
        <taxon>Alphaproteobacteria</taxon>
        <taxon>Hyphomicrobiales</taxon>
        <taxon>Methylobacteriaceae</taxon>
        <taxon>Methylobacterium</taxon>
    </lineage>
</organism>
<gene>
    <name evidence="2" type="ORF">MCBMB27_04734</name>
    <name evidence="3" type="ORF">SAMN05192567_11335</name>
</gene>
<feature type="transmembrane region" description="Helical" evidence="1">
    <location>
        <begin position="37"/>
        <end position="57"/>
    </location>
</feature>
<keyword evidence="1" id="KW-0812">Transmembrane</keyword>
<reference evidence="2 4" key="1">
    <citation type="submission" date="2016-04" db="EMBL/GenBank/DDBJ databases">
        <title>Complete genome sequencing and analysis of CBMB27, Methylobacterium phyllosphaerae isolated from leaf tissues of rice (Oryza sativa L.).</title>
        <authorList>
            <person name="Lee Y."/>
            <person name="Hwangbo K."/>
            <person name="Chung H."/>
            <person name="Yoo J."/>
            <person name="Kim K.Y."/>
            <person name="Sa T.M."/>
            <person name="Um Y."/>
            <person name="Madhaiyan M."/>
        </authorList>
    </citation>
    <scope>NUCLEOTIDE SEQUENCE [LARGE SCALE GENOMIC DNA]</scope>
    <source>
        <strain evidence="2 4">CBMB27</strain>
    </source>
</reference>
<evidence type="ECO:0000313" key="4">
    <source>
        <dbReference type="Proteomes" id="UP000185487"/>
    </source>
</evidence>
<keyword evidence="1" id="KW-0472">Membrane</keyword>
<protein>
    <submittedName>
        <fullName evidence="3">Uncharacterized protein</fullName>
    </submittedName>
</protein>
<name>A0AAE8HSX2_9HYPH</name>
<evidence type="ECO:0000256" key="1">
    <source>
        <dbReference type="SAM" id="Phobius"/>
    </source>
</evidence>
<evidence type="ECO:0000313" key="5">
    <source>
        <dbReference type="Proteomes" id="UP000199140"/>
    </source>
</evidence>
<dbReference type="EMBL" id="CP015367">
    <property type="protein sequence ID" value="APT34025.1"/>
    <property type="molecule type" value="Genomic_DNA"/>
</dbReference>
<evidence type="ECO:0000313" key="3">
    <source>
        <dbReference type="EMBL" id="SFH06536.1"/>
    </source>
</evidence>
<evidence type="ECO:0000313" key="2">
    <source>
        <dbReference type="EMBL" id="APT34025.1"/>
    </source>
</evidence>
<dbReference type="KEGG" id="mphy:MCBMB27_04734"/>
<accession>A0AAE8HSX2</accession>
<dbReference type="Proteomes" id="UP000185487">
    <property type="component" value="Chromosome"/>
</dbReference>
<dbReference type="EMBL" id="FOPK01000013">
    <property type="protein sequence ID" value="SFH06536.1"/>
    <property type="molecule type" value="Genomic_DNA"/>
</dbReference>
<keyword evidence="1" id="KW-1133">Transmembrane helix</keyword>
<dbReference type="Proteomes" id="UP000199140">
    <property type="component" value="Unassembled WGS sequence"/>
</dbReference>